<keyword evidence="2" id="KW-0472">Membrane</keyword>
<sequence>MTNFHDPKVEQDDALAFVKLLHVMGGLYIWEYFTSIWFEWQIITGRRRSRWTIWLYSGCRLAALLAMILVFVGFDAAHPLDCKVWLISVYFFAYLAFVFASALIVLRIVAIWERNLIVITIALSAWLVNIAFYVRSMARADAVWDPAANTCLILHTERSIEPVTITLVEDFILLALMLSGLRRYGEAGMFGLWRFLYYQGLFWLALVTVAEIPPTVFILLDLNDGLNLMFQVPELIMMAVGASRIYRCLADYTCMSEFNWNDEKSWAVTGGIMSDVVPTTIRFEETINSSQRPLGDLEMSHTETETHTIERTRSKNSNKPENCTFTEFDSPV</sequence>
<dbReference type="EMBL" id="WHVB01000005">
    <property type="protein sequence ID" value="KAF8482532.1"/>
    <property type="molecule type" value="Genomic_DNA"/>
</dbReference>
<reference evidence="3" key="2">
    <citation type="journal article" date="2020" name="Nat. Commun.">
        <title>Large-scale genome sequencing of mycorrhizal fungi provides insights into the early evolution of symbiotic traits.</title>
        <authorList>
            <person name="Miyauchi S."/>
            <person name="Kiss E."/>
            <person name="Kuo A."/>
            <person name="Drula E."/>
            <person name="Kohler A."/>
            <person name="Sanchez-Garcia M."/>
            <person name="Morin E."/>
            <person name="Andreopoulos B."/>
            <person name="Barry K.W."/>
            <person name="Bonito G."/>
            <person name="Buee M."/>
            <person name="Carver A."/>
            <person name="Chen C."/>
            <person name="Cichocki N."/>
            <person name="Clum A."/>
            <person name="Culley D."/>
            <person name="Crous P.W."/>
            <person name="Fauchery L."/>
            <person name="Girlanda M."/>
            <person name="Hayes R.D."/>
            <person name="Keri Z."/>
            <person name="LaButti K."/>
            <person name="Lipzen A."/>
            <person name="Lombard V."/>
            <person name="Magnuson J."/>
            <person name="Maillard F."/>
            <person name="Murat C."/>
            <person name="Nolan M."/>
            <person name="Ohm R.A."/>
            <person name="Pangilinan J."/>
            <person name="Pereira M.F."/>
            <person name="Perotto S."/>
            <person name="Peter M."/>
            <person name="Pfister S."/>
            <person name="Riley R."/>
            <person name="Sitrit Y."/>
            <person name="Stielow J.B."/>
            <person name="Szollosi G."/>
            <person name="Zifcakova L."/>
            <person name="Stursova M."/>
            <person name="Spatafora J.W."/>
            <person name="Tedersoo L."/>
            <person name="Vaario L.M."/>
            <person name="Yamada A."/>
            <person name="Yan M."/>
            <person name="Wang P."/>
            <person name="Xu J."/>
            <person name="Bruns T."/>
            <person name="Baldrian P."/>
            <person name="Vilgalys R."/>
            <person name="Dunand C."/>
            <person name="Henrissat B."/>
            <person name="Grigoriev I.V."/>
            <person name="Hibbett D."/>
            <person name="Nagy L.G."/>
            <person name="Martin F.M."/>
        </authorList>
    </citation>
    <scope>NUCLEOTIDE SEQUENCE</scope>
    <source>
        <strain evidence="3">Prilba</strain>
    </source>
</reference>
<feature type="transmembrane region" description="Helical" evidence="2">
    <location>
        <begin position="201"/>
        <end position="220"/>
    </location>
</feature>
<feature type="compositionally biased region" description="Basic and acidic residues" evidence="1">
    <location>
        <begin position="300"/>
        <end position="313"/>
    </location>
</feature>
<protein>
    <submittedName>
        <fullName evidence="3">Uncharacterized protein</fullName>
    </submittedName>
</protein>
<keyword evidence="4" id="KW-1185">Reference proteome</keyword>
<feature type="compositionally biased region" description="Polar residues" evidence="1">
    <location>
        <begin position="315"/>
        <end position="332"/>
    </location>
</feature>
<feature type="transmembrane region" description="Helical" evidence="2">
    <location>
        <begin position="20"/>
        <end position="40"/>
    </location>
</feature>
<proteinExistence type="predicted"/>
<dbReference type="AlphaFoldDB" id="A0A9P5MZC0"/>
<feature type="transmembrane region" description="Helical" evidence="2">
    <location>
        <begin position="84"/>
        <end position="109"/>
    </location>
</feature>
<comment type="caution">
    <text evidence="3">The sequence shown here is derived from an EMBL/GenBank/DDBJ whole genome shotgun (WGS) entry which is preliminary data.</text>
</comment>
<feature type="transmembrane region" description="Helical" evidence="2">
    <location>
        <begin position="116"/>
        <end position="134"/>
    </location>
</feature>
<accession>A0A9P5MZC0</accession>
<feature type="transmembrane region" description="Helical" evidence="2">
    <location>
        <begin position="52"/>
        <end position="72"/>
    </location>
</feature>
<keyword evidence="2" id="KW-0812">Transmembrane</keyword>
<feature type="region of interest" description="Disordered" evidence="1">
    <location>
        <begin position="300"/>
        <end position="332"/>
    </location>
</feature>
<dbReference type="OrthoDB" id="3197626at2759"/>
<keyword evidence="2" id="KW-1133">Transmembrane helix</keyword>
<evidence type="ECO:0000313" key="3">
    <source>
        <dbReference type="EMBL" id="KAF8482532.1"/>
    </source>
</evidence>
<dbReference type="Proteomes" id="UP000759537">
    <property type="component" value="Unassembled WGS sequence"/>
</dbReference>
<evidence type="ECO:0000313" key="4">
    <source>
        <dbReference type="Proteomes" id="UP000759537"/>
    </source>
</evidence>
<reference evidence="3" key="1">
    <citation type="submission" date="2019-10" db="EMBL/GenBank/DDBJ databases">
        <authorList>
            <consortium name="DOE Joint Genome Institute"/>
            <person name="Kuo A."/>
            <person name="Miyauchi S."/>
            <person name="Kiss E."/>
            <person name="Drula E."/>
            <person name="Kohler A."/>
            <person name="Sanchez-Garcia M."/>
            <person name="Andreopoulos B."/>
            <person name="Barry K.W."/>
            <person name="Bonito G."/>
            <person name="Buee M."/>
            <person name="Carver A."/>
            <person name="Chen C."/>
            <person name="Cichocki N."/>
            <person name="Clum A."/>
            <person name="Culley D."/>
            <person name="Crous P.W."/>
            <person name="Fauchery L."/>
            <person name="Girlanda M."/>
            <person name="Hayes R."/>
            <person name="Keri Z."/>
            <person name="LaButti K."/>
            <person name="Lipzen A."/>
            <person name="Lombard V."/>
            <person name="Magnuson J."/>
            <person name="Maillard F."/>
            <person name="Morin E."/>
            <person name="Murat C."/>
            <person name="Nolan M."/>
            <person name="Ohm R."/>
            <person name="Pangilinan J."/>
            <person name="Pereira M."/>
            <person name="Perotto S."/>
            <person name="Peter M."/>
            <person name="Riley R."/>
            <person name="Sitrit Y."/>
            <person name="Stielow B."/>
            <person name="Szollosi G."/>
            <person name="Zifcakova L."/>
            <person name="Stursova M."/>
            <person name="Spatafora J.W."/>
            <person name="Tedersoo L."/>
            <person name="Vaario L.-M."/>
            <person name="Yamada A."/>
            <person name="Yan M."/>
            <person name="Wang P."/>
            <person name="Xu J."/>
            <person name="Bruns T."/>
            <person name="Baldrian P."/>
            <person name="Vilgalys R."/>
            <person name="Henrissat B."/>
            <person name="Grigoriev I.V."/>
            <person name="Hibbett D."/>
            <person name="Nagy L.G."/>
            <person name="Martin F.M."/>
        </authorList>
    </citation>
    <scope>NUCLEOTIDE SEQUENCE</scope>
    <source>
        <strain evidence="3">Prilba</strain>
    </source>
</reference>
<gene>
    <name evidence="3" type="ORF">DFH94DRAFT_727838</name>
</gene>
<name>A0A9P5MZC0_9AGAM</name>
<evidence type="ECO:0000256" key="2">
    <source>
        <dbReference type="SAM" id="Phobius"/>
    </source>
</evidence>
<organism evidence="3 4">
    <name type="scientific">Russula ochroleuca</name>
    <dbReference type="NCBI Taxonomy" id="152965"/>
    <lineage>
        <taxon>Eukaryota</taxon>
        <taxon>Fungi</taxon>
        <taxon>Dikarya</taxon>
        <taxon>Basidiomycota</taxon>
        <taxon>Agaricomycotina</taxon>
        <taxon>Agaricomycetes</taxon>
        <taxon>Russulales</taxon>
        <taxon>Russulaceae</taxon>
        <taxon>Russula</taxon>
    </lineage>
</organism>
<evidence type="ECO:0000256" key="1">
    <source>
        <dbReference type="SAM" id="MobiDB-lite"/>
    </source>
</evidence>